<keyword evidence="2" id="KW-1185">Reference proteome</keyword>
<reference evidence="1" key="2">
    <citation type="submission" date="2020-09" db="EMBL/GenBank/DDBJ databases">
        <authorList>
            <person name="Sun Q."/>
            <person name="Kim S."/>
        </authorList>
    </citation>
    <scope>NUCLEOTIDE SEQUENCE</scope>
    <source>
        <strain evidence="1">KCTC 12368</strain>
    </source>
</reference>
<dbReference type="EMBL" id="BMWX01000013">
    <property type="protein sequence ID" value="GGZ42374.1"/>
    <property type="molecule type" value="Genomic_DNA"/>
</dbReference>
<dbReference type="Pfam" id="PF05610">
    <property type="entry name" value="DUF779"/>
    <property type="match status" value="1"/>
</dbReference>
<sequence length="139" mass="15849">MYSLKINLKTMSFQRIALTEAARELIDEIRSEHGPLMFHQSGGCCDGSSPMCFAKGDFKTGASDVWMGKIHDCDFFMSRDQFEYWKHTHLTLDVSEGRGASFSLEIPYGKRFLIKSRILQENELSDLEPIKSGEDIECI</sequence>
<gene>
    <name evidence="1" type="ORF">GCM10007049_39320</name>
</gene>
<dbReference type="PIRSF" id="PIRSF009151">
    <property type="entry name" value="DUF779"/>
    <property type="match status" value="1"/>
</dbReference>
<comment type="caution">
    <text evidence="1">The sequence shown here is derived from an EMBL/GenBank/DDBJ whole genome shotgun (WGS) entry which is preliminary data.</text>
</comment>
<dbReference type="AlphaFoldDB" id="A0A918QDU2"/>
<protein>
    <recommendedName>
        <fullName evidence="3">UDP-glucose 4-epimerase</fullName>
    </recommendedName>
</protein>
<accession>A0A918QDU2</accession>
<evidence type="ECO:0000313" key="1">
    <source>
        <dbReference type="EMBL" id="GGZ42374.1"/>
    </source>
</evidence>
<dbReference type="InterPro" id="IPR008497">
    <property type="entry name" value="DUF779"/>
</dbReference>
<reference evidence="1" key="1">
    <citation type="journal article" date="2014" name="Int. J. Syst. Evol. Microbiol.">
        <title>Complete genome sequence of Corynebacterium casei LMG S-19264T (=DSM 44701T), isolated from a smear-ripened cheese.</title>
        <authorList>
            <consortium name="US DOE Joint Genome Institute (JGI-PGF)"/>
            <person name="Walter F."/>
            <person name="Albersmeier A."/>
            <person name="Kalinowski J."/>
            <person name="Ruckert C."/>
        </authorList>
    </citation>
    <scope>NUCLEOTIDE SEQUENCE</scope>
    <source>
        <strain evidence="1">KCTC 12368</strain>
    </source>
</reference>
<evidence type="ECO:0000313" key="2">
    <source>
        <dbReference type="Proteomes" id="UP000619457"/>
    </source>
</evidence>
<evidence type="ECO:0008006" key="3">
    <source>
        <dbReference type="Google" id="ProtNLM"/>
    </source>
</evidence>
<dbReference type="Proteomes" id="UP000619457">
    <property type="component" value="Unassembled WGS sequence"/>
</dbReference>
<name>A0A918QDU2_9BACT</name>
<proteinExistence type="predicted"/>
<organism evidence="1 2">
    <name type="scientific">Echinicola pacifica</name>
    <dbReference type="NCBI Taxonomy" id="346377"/>
    <lineage>
        <taxon>Bacteria</taxon>
        <taxon>Pseudomonadati</taxon>
        <taxon>Bacteroidota</taxon>
        <taxon>Cytophagia</taxon>
        <taxon>Cytophagales</taxon>
        <taxon>Cyclobacteriaceae</taxon>
        <taxon>Echinicola</taxon>
    </lineage>
</organism>